<dbReference type="SUPFAM" id="SSF82771">
    <property type="entry name" value="GIY-YIG endonuclease"/>
    <property type="match status" value="1"/>
</dbReference>
<dbReference type="RefSeq" id="YP_009185281.1">
    <property type="nucleotide sequence ID" value="NC_028587.1"/>
</dbReference>
<dbReference type="GO" id="GO:0004519">
    <property type="term" value="F:endonuclease activity"/>
    <property type="evidence" value="ECO:0007669"/>
    <property type="project" value="UniProtKB-KW"/>
</dbReference>
<dbReference type="InterPro" id="IPR035901">
    <property type="entry name" value="GIY-YIG_endonuc_sf"/>
</dbReference>
<geneLocation type="chloroplast" evidence="2"/>
<dbReference type="Pfam" id="PF01541">
    <property type="entry name" value="GIY-YIG"/>
    <property type="match status" value="1"/>
</dbReference>
<keyword evidence="2" id="KW-0378">Hydrolase</keyword>
<keyword evidence="2" id="KW-0540">Nuclease</keyword>
<dbReference type="GeneID" id="26379250"/>
<sequence>MLEVYLVGPSLNQARSQKINLFLRNRESISDNTLSISVNNKSVVSKLNSFKLSNFVKAKTFHSELQEKLIGLNSYFFERNEKLWDRLYSNYTLESQKVETNESSVLLFENLLMAFLQSMEADSFGSFQNSKLSGLYLIYNSNSHWCYIGESKDIYKRLEQHYLDLFFLSHSNSNLQKAFLEVNQNISFFKFLIWDFGEPYESKKYRLAEEKELIIQWPGPLYNIMHNNNLNV</sequence>
<accession>A0A0S2LQ76</accession>
<keyword evidence="2" id="KW-0934">Plastid</keyword>
<feature type="domain" description="GIY-YIG" evidence="1">
    <location>
        <begin position="131"/>
        <end position="224"/>
    </location>
</feature>
<keyword evidence="2" id="KW-0150">Chloroplast</keyword>
<evidence type="ECO:0000259" key="1">
    <source>
        <dbReference type="PROSITE" id="PS50164"/>
    </source>
</evidence>
<dbReference type="InterPro" id="IPR000305">
    <property type="entry name" value="GIY-YIG_endonuc"/>
</dbReference>
<name>A0A0S2LQ76_9CHLO</name>
<protein>
    <submittedName>
        <fullName evidence="2">Putative GIY-YIG homing endonuclease</fullName>
    </submittedName>
</protein>
<dbReference type="SMART" id="SM00465">
    <property type="entry name" value="GIYc"/>
    <property type="match status" value="1"/>
</dbReference>
<dbReference type="AlphaFoldDB" id="A0A0S2LQ76"/>
<reference evidence="2" key="1">
    <citation type="journal article" date="2015" name="BMC Evol. Biol.">
        <title>Chloroplast phylogenomic analysis of chlorophyte green algae identifies a novel lineage sister to the Sphaeropleales (Chlorophyceae).</title>
        <authorList>
            <person name="Lemieux C."/>
            <person name="Vincent A.T."/>
            <person name="Labarre A."/>
            <person name="Otis C."/>
            <person name="Turmel M."/>
        </authorList>
    </citation>
    <scope>NUCLEOTIDE SEQUENCE</scope>
</reference>
<organism evidence="2">
    <name type="scientific">Phacotus lenticularis</name>
    <dbReference type="NCBI Taxonomy" id="52965"/>
    <lineage>
        <taxon>Eukaryota</taxon>
        <taxon>Viridiplantae</taxon>
        <taxon>Chlorophyta</taxon>
        <taxon>core chlorophytes</taxon>
        <taxon>Chlorophyceae</taxon>
        <taxon>CS clade</taxon>
        <taxon>Chlamydomonadales</taxon>
        <taxon>Phacotaceae</taxon>
        <taxon>Phacotus</taxon>
    </lineage>
</organism>
<dbReference type="PROSITE" id="PS50164">
    <property type="entry name" value="GIY_YIG"/>
    <property type="match status" value="1"/>
</dbReference>
<dbReference type="EMBL" id="KT625422">
    <property type="protein sequence ID" value="ALO63637.1"/>
    <property type="molecule type" value="Genomic_DNA"/>
</dbReference>
<evidence type="ECO:0000313" key="2">
    <source>
        <dbReference type="EMBL" id="ALO63637.1"/>
    </source>
</evidence>
<keyword evidence="2" id="KW-0255">Endonuclease</keyword>
<proteinExistence type="predicted"/>
<gene>
    <name evidence="2" type="primary">orf232</name>
</gene>
<dbReference type="Gene3D" id="3.40.1440.10">
    <property type="entry name" value="GIY-YIG endonuclease"/>
    <property type="match status" value="1"/>
</dbReference>